<dbReference type="InterPro" id="IPR050979">
    <property type="entry name" value="LD-transpeptidase"/>
</dbReference>
<keyword evidence="7 9" id="KW-0961">Cell wall biogenesis/degradation</keyword>
<sequence>MKHLFLLHTKSKKGCLPLLKWLLIFPLFISPVWPLGQHAVPGEPYLIINKQTNEMAFIDDGAIQSIYRVASGSTAALTPEGEFSIVVKAVDPYYRKKNIPGGDPENPLGPRWIGFDAQGTDGRTYGIHGTNRESSIGGFVTQGCVRMHNEEVIELYSKVPVGTKVWITVSSQSFETLAREKGAVLQTPAKSNGFLYNN</sequence>
<dbReference type="FunFam" id="2.40.440.10:FF:000003">
    <property type="entry name" value="L,D-transpeptidase YciB"/>
    <property type="match status" value="1"/>
</dbReference>
<name>A0A7X2V3E7_9BACI</name>
<evidence type="ECO:0000256" key="7">
    <source>
        <dbReference type="ARBA" id="ARBA00023316"/>
    </source>
</evidence>
<comment type="pathway">
    <text evidence="8">Glycan biosynthesis.</text>
</comment>
<dbReference type="Proteomes" id="UP000434639">
    <property type="component" value="Unassembled WGS sequence"/>
</dbReference>
<feature type="active site" description="Proton donor/acceptor" evidence="9">
    <location>
        <position position="128"/>
    </location>
</feature>
<dbReference type="PANTHER" id="PTHR30582:SF4">
    <property type="entry name" value="L,D-TRANSPEPTIDASE YQJB-RELATED"/>
    <property type="match status" value="1"/>
</dbReference>
<evidence type="ECO:0000256" key="9">
    <source>
        <dbReference type="PROSITE-ProRule" id="PRU01373"/>
    </source>
</evidence>
<evidence type="ECO:0000256" key="1">
    <source>
        <dbReference type="ARBA" id="ARBA00004752"/>
    </source>
</evidence>
<evidence type="ECO:0000256" key="2">
    <source>
        <dbReference type="ARBA" id="ARBA00005992"/>
    </source>
</evidence>
<dbReference type="GO" id="GO:0071972">
    <property type="term" value="F:peptidoglycan L,D-transpeptidase activity"/>
    <property type="evidence" value="ECO:0007669"/>
    <property type="project" value="TreeGrafter"/>
</dbReference>
<evidence type="ECO:0000256" key="4">
    <source>
        <dbReference type="ARBA" id="ARBA00022801"/>
    </source>
</evidence>
<dbReference type="UniPathway" id="UPA00219"/>
<proteinExistence type="inferred from homology"/>
<evidence type="ECO:0000256" key="5">
    <source>
        <dbReference type="ARBA" id="ARBA00022960"/>
    </source>
</evidence>
<reference evidence="11 12" key="1">
    <citation type="journal article" date="2017" name="Int. J. Syst. Evol. Microbiol.">
        <title>Bacillus mangrovi sp. nov., isolated from a sediment sample from a mangrove forest.</title>
        <authorList>
            <person name="Gupta V."/>
            <person name="Singh P.K."/>
            <person name="Korpole S."/>
            <person name="Tanuku N.R.S."/>
            <person name="Pinnaka A.K."/>
        </authorList>
    </citation>
    <scope>NUCLEOTIDE SEQUENCE [LARGE SCALE GENOMIC DNA]</scope>
    <source>
        <strain evidence="11 12">KCTC 33872</strain>
    </source>
</reference>
<gene>
    <name evidence="11" type="ORF">GKZ89_02800</name>
</gene>
<dbReference type="GO" id="GO:0008360">
    <property type="term" value="P:regulation of cell shape"/>
    <property type="evidence" value="ECO:0007669"/>
    <property type="project" value="UniProtKB-UniRule"/>
</dbReference>
<dbReference type="InterPro" id="IPR038063">
    <property type="entry name" value="Transpep_catalytic_dom"/>
</dbReference>
<dbReference type="Pfam" id="PF03734">
    <property type="entry name" value="YkuD"/>
    <property type="match status" value="1"/>
</dbReference>
<comment type="pathway">
    <text evidence="1 9">Cell wall biogenesis; peptidoglycan biosynthesis.</text>
</comment>
<dbReference type="PROSITE" id="PS52029">
    <property type="entry name" value="LD_TPASE"/>
    <property type="match status" value="1"/>
</dbReference>
<keyword evidence="3" id="KW-0808">Transferase</keyword>
<comment type="similarity">
    <text evidence="2">Belongs to the YkuD family.</text>
</comment>
<evidence type="ECO:0000256" key="8">
    <source>
        <dbReference type="ARBA" id="ARBA00060592"/>
    </source>
</evidence>
<keyword evidence="4" id="KW-0378">Hydrolase</keyword>
<protein>
    <submittedName>
        <fullName evidence="11">L,D-transpeptidase family protein</fullName>
    </submittedName>
</protein>
<keyword evidence="5 9" id="KW-0133">Cell shape</keyword>
<feature type="domain" description="L,D-TPase catalytic" evidence="10">
    <location>
        <begin position="44"/>
        <end position="168"/>
    </location>
</feature>
<dbReference type="CDD" id="cd16913">
    <property type="entry name" value="YkuD_like"/>
    <property type="match status" value="1"/>
</dbReference>
<dbReference type="GO" id="GO:0016740">
    <property type="term" value="F:transferase activity"/>
    <property type="evidence" value="ECO:0007669"/>
    <property type="project" value="UniProtKB-KW"/>
</dbReference>
<keyword evidence="12" id="KW-1185">Reference proteome</keyword>
<dbReference type="InterPro" id="IPR005490">
    <property type="entry name" value="LD_TPept_cat_dom"/>
</dbReference>
<feature type="active site" description="Nucleophile" evidence="9">
    <location>
        <position position="144"/>
    </location>
</feature>
<dbReference type="GO" id="GO:0018104">
    <property type="term" value="P:peptidoglycan-protein cross-linking"/>
    <property type="evidence" value="ECO:0007669"/>
    <property type="project" value="TreeGrafter"/>
</dbReference>
<dbReference type="AlphaFoldDB" id="A0A7X2V3E7"/>
<dbReference type="Gene3D" id="2.40.440.10">
    <property type="entry name" value="L,D-transpeptidase catalytic domain-like"/>
    <property type="match status" value="1"/>
</dbReference>
<evidence type="ECO:0000256" key="3">
    <source>
        <dbReference type="ARBA" id="ARBA00022679"/>
    </source>
</evidence>
<comment type="caution">
    <text evidence="11">The sequence shown here is derived from an EMBL/GenBank/DDBJ whole genome shotgun (WGS) entry which is preliminary data.</text>
</comment>
<dbReference type="EMBL" id="WMIB01000001">
    <property type="protein sequence ID" value="MTH52320.1"/>
    <property type="molecule type" value="Genomic_DNA"/>
</dbReference>
<dbReference type="SUPFAM" id="SSF141523">
    <property type="entry name" value="L,D-transpeptidase catalytic domain-like"/>
    <property type="match status" value="1"/>
</dbReference>
<evidence type="ECO:0000313" key="12">
    <source>
        <dbReference type="Proteomes" id="UP000434639"/>
    </source>
</evidence>
<dbReference type="GO" id="GO:0071555">
    <property type="term" value="P:cell wall organization"/>
    <property type="evidence" value="ECO:0007669"/>
    <property type="project" value="UniProtKB-UniRule"/>
</dbReference>
<dbReference type="GO" id="GO:0005576">
    <property type="term" value="C:extracellular region"/>
    <property type="evidence" value="ECO:0007669"/>
    <property type="project" value="TreeGrafter"/>
</dbReference>
<evidence type="ECO:0000259" key="10">
    <source>
        <dbReference type="PROSITE" id="PS52029"/>
    </source>
</evidence>
<keyword evidence="6 9" id="KW-0573">Peptidoglycan synthesis</keyword>
<dbReference type="PANTHER" id="PTHR30582">
    <property type="entry name" value="L,D-TRANSPEPTIDASE"/>
    <property type="match status" value="1"/>
</dbReference>
<evidence type="ECO:0000256" key="6">
    <source>
        <dbReference type="ARBA" id="ARBA00022984"/>
    </source>
</evidence>
<organism evidence="11 12">
    <name type="scientific">Metabacillus mangrovi</name>
    <dbReference type="NCBI Taxonomy" id="1491830"/>
    <lineage>
        <taxon>Bacteria</taxon>
        <taxon>Bacillati</taxon>
        <taxon>Bacillota</taxon>
        <taxon>Bacilli</taxon>
        <taxon>Bacillales</taxon>
        <taxon>Bacillaceae</taxon>
        <taxon>Metabacillus</taxon>
    </lineage>
</organism>
<evidence type="ECO:0000313" key="11">
    <source>
        <dbReference type="EMBL" id="MTH52320.1"/>
    </source>
</evidence>
<dbReference type="OrthoDB" id="9787225at2"/>
<accession>A0A7X2V3E7</accession>